<dbReference type="AlphaFoldDB" id="A0A840AV51"/>
<organism evidence="2 3">
    <name type="scientific">Kaistia hirudinis</name>
    <dbReference type="NCBI Taxonomy" id="1293440"/>
    <lineage>
        <taxon>Bacteria</taxon>
        <taxon>Pseudomonadati</taxon>
        <taxon>Pseudomonadota</taxon>
        <taxon>Alphaproteobacteria</taxon>
        <taxon>Hyphomicrobiales</taxon>
        <taxon>Kaistiaceae</taxon>
        <taxon>Kaistia</taxon>
    </lineage>
</organism>
<feature type="domain" description="Cupin type-2" evidence="1">
    <location>
        <begin position="43"/>
        <end position="110"/>
    </location>
</feature>
<dbReference type="InterPro" id="IPR053146">
    <property type="entry name" value="QDO-like"/>
</dbReference>
<keyword evidence="3" id="KW-1185">Reference proteome</keyword>
<keyword evidence="2" id="KW-0223">Dioxygenase</keyword>
<evidence type="ECO:0000259" key="1">
    <source>
        <dbReference type="Pfam" id="PF07883"/>
    </source>
</evidence>
<proteinExistence type="predicted"/>
<dbReference type="Gene3D" id="2.60.120.10">
    <property type="entry name" value="Jelly Rolls"/>
    <property type="match status" value="1"/>
</dbReference>
<reference evidence="2 3" key="1">
    <citation type="submission" date="2020-08" db="EMBL/GenBank/DDBJ databases">
        <title>Genomic Encyclopedia of Type Strains, Phase IV (KMG-IV): sequencing the most valuable type-strain genomes for metagenomic binning, comparative biology and taxonomic classification.</title>
        <authorList>
            <person name="Goeker M."/>
        </authorList>
    </citation>
    <scope>NUCLEOTIDE SEQUENCE [LARGE SCALE GENOMIC DNA]</scope>
    <source>
        <strain evidence="2 3">DSM 25966</strain>
    </source>
</reference>
<dbReference type="Pfam" id="PF07883">
    <property type="entry name" value="Cupin_2"/>
    <property type="match status" value="1"/>
</dbReference>
<dbReference type="InterPro" id="IPR011051">
    <property type="entry name" value="RmlC_Cupin_sf"/>
</dbReference>
<dbReference type="Proteomes" id="UP000553963">
    <property type="component" value="Unassembled WGS sequence"/>
</dbReference>
<dbReference type="InterPro" id="IPR013096">
    <property type="entry name" value="Cupin_2"/>
</dbReference>
<protein>
    <submittedName>
        <fullName evidence="2">Quercetin dioxygenase-like cupin family protein</fullName>
    </submittedName>
</protein>
<dbReference type="GO" id="GO:0051213">
    <property type="term" value="F:dioxygenase activity"/>
    <property type="evidence" value="ECO:0007669"/>
    <property type="project" value="UniProtKB-KW"/>
</dbReference>
<gene>
    <name evidence="2" type="ORF">GGR25_003991</name>
</gene>
<comment type="caution">
    <text evidence="2">The sequence shown here is derived from an EMBL/GenBank/DDBJ whole genome shotgun (WGS) entry which is preliminary data.</text>
</comment>
<evidence type="ECO:0000313" key="2">
    <source>
        <dbReference type="EMBL" id="MBB3932927.1"/>
    </source>
</evidence>
<dbReference type="EMBL" id="JACIDS010000005">
    <property type="protein sequence ID" value="MBB3932927.1"/>
    <property type="molecule type" value="Genomic_DNA"/>
</dbReference>
<dbReference type="InterPro" id="IPR014710">
    <property type="entry name" value="RmlC-like_jellyroll"/>
</dbReference>
<dbReference type="PANTHER" id="PTHR36440:SF1">
    <property type="entry name" value="PUTATIVE (AFU_ORTHOLOGUE AFUA_8G07350)-RELATED"/>
    <property type="match status" value="1"/>
</dbReference>
<keyword evidence="2" id="KW-0560">Oxidoreductase</keyword>
<dbReference type="SUPFAM" id="SSF51182">
    <property type="entry name" value="RmlC-like cupins"/>
    <property type="match status" value="1"/>
</dbReference>
<evidence type="ECO:0000313" key="3">
    <source>
        <dbReference type="Proteomes" id="UP000553963"/>
    </source>
</evidence>
<sequence>MTVHTQMPERAAATPAEERRFLGLPTWIRAGRANTAGALSLVEQVIPPGFESPWHIHHDEDESFYVIEGSIEVVVAERTVSLAAGDYAFGPRGIAHGFRITGTTPARVLLMTTGSGLADFIHEASDPAGKDDATASGQPDLGRLLAAAERHGLAILGPMPR</sequence>
<name>A0A840AV51_9HYPH</name>
<dbReference type="RefSeq" id="WP_210300029.1">
    <property type="nucleotide sequence ID" value="NZ_JACIDS010000005.1"/>
</dbReference>
<dbReference type="PANTHER" id="PTHR36440">
    <property type="entry name" value="PUTATIVE (AFU_ORTHOLOGUE AFUA_8G07350)-RELATED"/>
    <property type="match status" value="1"/>
</dbReference>
<accession>A0A840AV51</accession>